<dbReference type="InterPro" id="IPR013078">
    <property type="entry name" value="His_Pase_superF_clade-1"/>
</dbReference>
<evidence type="ECO:0000313" key="1">
    <source>
        <dbReference type="EMBL" id="SPJ23416.1"/>
    </source>
</evidence>
<keyword evidence="2" id="KW-1185">Reference proteome</keyword>
<dbReference type="SUPFAM" id="SSF53254">
    <property type="entry name" value="Phosphoglycerate mutase-like"/>
    <property type="match status" value="1"/>
</dbReference>
<dbReference type="SMART" id="SM00855">
    <property type="entry name" value="PGAM"/>
    <property type="match status" value="1"/>
</dbReference>
<dbReference type="EMBL" id="ONZF01000002">
    <property type="protein sequence ID" value="SPJ23416.1"/>
    <property type="molecule type" value="Genomic_DNA"/>
</dbReference>
<dbReference type="Gene3D" id="3.40.50.1240">
    <property type="entry name" value="Phosphoglycerate mutase-like"/>
    <property type="match status" value="1"/>
</dbReference>
<protein>
    <submittedName>
        <fullName evidence="1">Uncharacterized protein</fullName>
    </submittedName>
</protein>
<dbReference type="AlphaFoldDB" id="A0A2R8BTK5"/>
<dbReference type="Proteomes" id="UP000244912">
    <property type="component" value="Unassembled WGS sequence"/>
</dbReference>
<accession>A0A2R8BTK5</accession>
<name>A0A2R8BTK5_9RHOB</name>
<dbReference type="RefSeq" id="WP_108893253.1">
    <property type="nucleotide sequence ID" value="NZ_ONZF01000002.1"/>
</dbReference>
<organism evidence="1 2">
    <name type="scientific">Palleronia abyssalis</name>
    <dbReference type="NCBI Taxonomy" id="1501240"/>
    <lineage>
        <taxon>Bacteria</taxon>
        <taxon>Pseudomonadati</taxon>
        <taxon>Pseudomonadota</taxon>
        <taxon>Alphaproteobacteria</taxon>
        <taxon>Rhodobacterales</taxon>
        <taxon>Roseobacteraceae</taxon>
        <taxon>Palleronia</taxon>
    </lineage>
</organism>
<dbReference type="CDD" id="cd07067">
    <property type="entry name" value="HP_PGM_like"/>
    <property type="match status" value="1"/>
</dbReference>
<dbReference type="Pfam" id="PF00300">
    <property type="entry name" value="His_Phos_1"/>
    <property type="match status" value="1"/>
</dbReference>
<evidence type="ECO:0000313" key="2">
    <source>
        <dbReference type="Proteomes" id="UP000244912"/>
    </source>
</evidence>
<gene>
    <name evidence="1" type="ORF">PAA8504_01227</name>
</gene>
<reference evidence="1 2" key="1">
    <citation type="submission" date="2018-03" db="EMBL/GenBank/DDBJ databases">
        <authorList>
            <person name="Keele B.F."/>
        </authorList>
    </citation>
    <scope>NUCLEOTIDE SEQUENCE [LARGE SCALE GENOMIC DNA]</scope>
    <source>
        <strain evidence="1 2">CECT 8504</strain>
    </source>
</reference>
<sequence>MTVRPDLLLIRHAPIARAGILCGRTDAEARIDPAHIAALRSILPDLARVVASPAIRCAATAQALFPGTAVTKDPRLWEQDFGIHDGQPATEMPDLGPIPPEDLIRHRWEGGESFDDLCARIAPALADLASRARTEGPIAVVAHAGTVRAALATVVGAAPALSFEVAPLSLTRLTFWPGATGIACVNRIAA</sequence>
<dbReference type="InterPro" id="IPR029033">
    <property type="entry name" value="His_PPase_superfam"/>
</dbReference>
<proteinExistence type="predicted"/>
<dbReference type="OrthoDB" id="8347407at2"/>